<keyword evidence="1" id="KW-0732">Signal</keyword>
<dbReference type="Proteomes" id="UP001140949">
    <property type="component" value="Unassembled WGS sequence"/>
</dbReference>
<gene>
    <name evidence="2" type="ORF">M6B38_301490</name>
</gene>
<evidence type="ECO:0000313" key="3">
    <source>
        <dbReference type="Proteomes" id="UP001140949"/>
    </source>
</evidence>
<keyword evidence="3" id="KW-1185">Reference proteome</keyword>
<reference evidence="2" key="2">
    <citation type="submission" date="2023-04" db="EMBL/GenBank/DDBJ databases">
        <authorList>
            <person name="Bruccoleri R.E."/>
            <person name="Oakeley E.J."/>
            <person name="Faust A.-M."/>
            <person name="Dessus-Babus S."/>
            <person name="Altorfer M."/>
            <person name="Burckhardt D."/>
            <person name="Oertli M."/>
            <person name="Naumann U."/>
            <person name="Petersen F."/>
            <person name="Wong J."/>
        </authorList>
    </citation>
    <scope>NUCLEOTIDE SEQUENCE</scope>
    <source>
        <strain evidence="2">GSM-AAB239-AS_SAM_17_03QT</strain>
        <tissue evidence="2">Leaf</tissue>
    </source>
</reference>
<sequence length="114" mass="13020">MIWAVSSVTVFCNRVFFEILLRLLLDSELPIASLLDSKDENLVKDILYDGCNIVEYSFLYPGMEMDQSYDVMRSLAIRRLIVTHDAIRIARAKGDHGKAISYMNAFSASRLLVR</sequence>
<evidence type="ECO:0000313" key="2">
    <source>
        <dbReference type="EMBL" id="KAJ6842507.1"/>
    </source>
</evidence>
<dbReference type="EMBL" id="JANAVB010007596">
    <property type="protein sequence ID" value="KAJ6842507.1"/>
    <property type="molecule type" value="Genomic_DNA"/>
</dbReference>
<feature type="signal peptide" evidence="1">
    <location>
        <begin position="1"/>
        <end position="17"/>
    </location>
</feature>
<organism evidence="2 3">
    <name type="scientific">Iris pallida</name>
    <name type="common">Sweet iris</name>
    <dbReference type="NCBI Taxonomy" id="29817"/>
    <lineage>
        <taxon>Eukaryota</taxon>
        <taxon>Viridiplantae</taxon>
        <taxon>Streptophyta</taxon>
        <taxon>Embryophyta</taxon>
        <taxon>Tracheophyta</taxon>
        <taxon>Spermatophyta</taxon>
        <taxon>Magnoliopsida</taxon>
        <taxon>Liliopsida</taxon>
        <taxon>Asparagales</taxon>
        <taxon>Iridaceae</taxon>
        <taxon>Iridoideae</taxon>
        <taxon>Irideae</taxon>
        <taxon>Iris</taxon>
    </lineage>
</organism>
<dbReference type="PANTHER" id="PTHR35505:SF1">
    <property type="entry name" value="SNF2 DOMAIN PROTEIN"/>
    <property type="match status" value="1"/>
</dbReference>
<comment type="caution">
    <text evidence="2">The sequence shown here is derived from an EMBL/GenBank/DDBJ whole genome shotgun (WGS) entry which is preliminary data.</text>
</comment>
<dbReference type="AlphaFoldDB" id="A0AAX6HPL8"/>
<proteinExistence type="predicted"/>
<protein>
    <submittedName>
        <fullName evidence="2">Uncharacterized protein</fullName>
    </submittedName>
</protein>
<feature type="chain" id="PRO_5043522819" evidence="1">
    <location>
        <begin position="18"/>
        <end position="114"/>
    </location>
</feature>
<reference evidence="2" key="1">
    <citation type="journal article" date="2023" name="GigaByte">
        <title>Genome assembly of the bearded iris, Iris pallida Lam.</title>
        <authorList>
            <person name="Bruccoleri R.E."/>
            <person name="Oakeley E.J."/>
            <person name="Faust A.M.E."/>
            <person name="Altorfer M."/>
            <person name="Dessus-Babus S."/>
            <person name="Burckhardt D."/>
            <person name="Oertli M."/>
            <person name="Naumann U."/>
            <person name="Petersen F."/>
            <person name="Wong J."/>
        </authorList>
    </citation>
    <scope>NUCLEOTIDE SEQUENCE</scope>
    <source>
        <strain evidence="2">GSM-AAB239-AS_SAM_17_03QT</strain>
    </source>
</reference>
<evidence type="ECO:0000256" key="1">
    <source>
        <dbReference type="SAM" id="SignalP"/>
    </source>
</evidence>
<name>A0AAX6HPL8_IRIPA</name>
<accession>A0AAX6HPL8</accession>
<dbReference type="PANTHER" id="PTHR35505">
    <property type="entry name" value="OS01G0600300 PROTEIN"/>
    <property type="match status" value="1"/>
</dbReference>